<dbReference type="EMBL" id="CP017708">
    <property type="protein sequence ID" value="AOY80065.1"/>
    <property type="molecule type" value="Genomic_DNA"/>
</dbReference>
<proteinExistence type="predicted"/>
<dbReference type="GO" id="GO:0016011">
    <property type="term" value="C:dystroglycan complex"/>
    <property type="evidence" value="ECO:0007669"/>
    <property type="project" value="TreeGrafter"/>
</dbReference>
<dbReference type="InterPro" id="IPR006644">
    <property type="entry name" value="Cadg"/>
</dbReference>
<dbReference type="GO" id="GO:0043236">
    <property type="term" value="F:laminin binding"/>
    <property type="evidence" value="ECO:0007669"/>
    <property type="project" value="TreeGrafter"/>
</dbReference>
<feature type="domain" description="Excalibur calcium-binding" evidence="2">
    <location>
        <begin position="407"/>
        <end position="444"/>
    </location>
</feature>
<dbReference type="GO" id="GO:0005509">
    <property type="term" value="F:calcium ion binding"/>
    <property type="evidence" value="ECO:0007669"/>
    <property type="project" value="InterPro"/>
</dbReference>
<dbReference type="AlphaFoldDB" id="A0A1D9FXP5"/>
<dbReference type="SUPFAM" id="SSF49313">
    <property type="entry name" value="Cadherin-like"/>
    <property type="match status" value="1"/>
</dbReference>
<evidence type="ECO:0000259" key="2">
    <source>
        <dbReference type="SMART" id="SM00894"/>
    </source>
</evidence>
<evidence type="ECO:0000313" key="4">
    <source>
        <dbReference type="Proteomes" id="UP000176944"/>
    </source>
</evidence>
<dbReference type="SUPFAM" id="SSF69304">
    <property type="entry name" value="Tricorn protease N-terminal domain"/>
    <property type="match status" value="1"/>
</dbReference>
<dbReference type="SMART" id="SM00736">
    <property type="entry name" value="CADG"/>
    <property type="match status" value="1"/>
</dbReference>
<dbReference type="PANTHER" id="PTHR21559:SF21">
    <property type="entry name" value="DYSTROGLYCAN 1"/>
    <property type="match status" value="1"/>
</dbReference>
<sequence>MNKTSNLSQDCLWQLLNKIFICWLVLLLGIATTVFFPSLALAASTLTPLEQTWYSGNSNLKYLLDFSSKPPVVTCRSPVGQSGGFEGTANFTDPDSGKLRIYTDGESVFNGQTNQVLANGTGLEGNSSSGEAAMIVPVPGNNPDLFYIFSNNISRVSYSIADLSQGDNGTITEVKNKLLATNTGEALGIVPHTNKTDLWVLVFNTANKVNAYHVNESGIAEEPISSATGYSGEIYRSSIIHSPDYDTLALGFASKRIATAKIDRSTGKISGFEERVTGSVGYSTAFSPDGTKLYYSVGSQGYSGIPYQTDLNTNQQTQLNPTNNFGGPKLATNGKIYWTGYNKPALSVVKNPNASGTNANFSLDAVDLKGCTGSYNLPNQTVASLRQIIPSPEPPTIEPPTILTPCQSVKCSEFASQKDAQALLDALPDDRFGLDPDNNSVACEGFFCLKTDCSTFDTQEKAQAVLDALPGDRFGLDPDGNGIACENLSSKNHPPTVKNKINNQNATVKSEFIYRVPDNTFSDPDGDSLTLSATLKNGSDLPKWLSFDSSTNTFSGIPTRKAIHPISLIADDGKGGTVSTVFRIRVSDV</sequence>
<evidence type="ECO:0000313" key="3">
    <source>
        <dbReference type="EMBL" id="AOY80065.1"/>
    </source>
</evidence>
<dbReference type="InterPro" id="IPR008613">
    <property type="entry name" value="Excalibur_Ca-bd_domain"/>
</dbReference>
<dbReference type="SMART" id="SM00894">
    <property type="entry name" value="Excalibur"/>
    <property type="match status" value="2"/>
</dbReference>
<reference evidence="4" key="1">
    <citation type="submission" date="2016-10" db="EMBL/GenBank/DDBJ databases">
        <title>Comparative genomics uncovers the prolific and rare metabolic potential of the cyanobacterial genus Moorea.</title>
        <authorList>
            <person name="Leao T."/>
            <person name="Castelao G."/>
            <person name="Korobeynikov A."/>
            <person name="Monroe E.A."/>
            <person name="Podell S."/>
            <person name="Glukhov E."/>
            <person name="Allen E."/>
            <person name="Gerwick W.H."/>
            <person name="Gerwick L."/>
        </authorList>
    </citation>
    <scope>NUCLEOTIDE SEQUENCE [LARGE SCALE GENOMIC DNA]</scope>
    <source>
        <strain evidence="4">JHB</strain>
    </source>
</reference>
<organism evidence="3 4">
    <name type="scientific">Moorena producens (strain JHB)</name>
    <dbReference type="NCBI Taxonomy" id="1454205"/>
    <lineage>
        <taxon>Bacteria</taxon>
        <taxon>Bacillati</taxon>
        <taxon>Cyanobacteriota</taxon>
        <taxon>Cyanophyceae</taxon>
        <taxon>Coleofasciculales</taxon>
        <taxon>Coleofasciculaceae</taxon>
        <taxon>Moorena</taxon>
    </lineage>
</organism>
<dbReference type="PANTHER" id="PTHR21559">
    <property type="entry name" value="DYSTROGLYCAN-RELATED"/>
    <property type="match status" value="1"/>
</dbReference>
<feature type="domain" description="Dystroglycan-type cadherin-like" evidence="1">
    <location>
        <begin position="496"/>
        <end position="589"/>
    </location>
</feature>
<dbReference type="Pfam" id="PF05345">
    <property type="entry name" value="He_PIG"/>
    <property type="match status" value="1"/>
</dbReference>
<feature type="domain" description="Excalibur calcium-binding" evidence="2">
    <location>
        <begin position="449"/>
        <end position="486"/>
    </location>
</feature>
<gene>
    <name evidence="3" type="ORF">BJP36_09120</name>
</gene>
<dbReference type="Proteomes" id="UP000176944">
    <property type="component" value="Chromosome"/>
</dbReference>
<name>A0A1D9FXP5_MOOP1</name>
<accession>A0A1D9FXP5</accession>
<protein>
    <submittedName>
        <fullName evidence="3">Ig domain-containing protein</fullName>
    </submittedName>
</protein>
<evidence type="ECO:0000259" key="1">
    <source>
        <dbReference type="SMART" id="SM00736"/>
    </source>
</evidence>
<dbReference type="InterPro" id="IPR013783">
    <property type="entry name" value="Ig-like_fold"/>
</dbReference>
<dbReference type="Gene3D" id="2.60.40.10">
    <property type="entry name" value="Immunoglobulins"/>
    <property type="match status" value="1"/>
</dbReference>
<dbReference type="InterPro" id="IPR015919">
    <property type="entry name" value="Cadherin-like_sf"/>
</dbReference>